<keyword evidence="2" id="KW-0460">Magnesium</keyword>
<dbReference type="GO" id="GO:0046872">
    <property type="term" value="F:metal ion binding"/>
    <property type="evidence" value="ECO:0007669"/>
    <property type="project" value="UniProtKB-KW"/>
</dbReference>
<accession>A0A101FZ07</accession>
<dbReference type="SUPFAM" id="SSF48576">
    <property type="entry name" value="Terpenoid synthases"/>
    <property type="match status" value="1"/>
</dbReference>
<dbReference type="PANTHER" id="PTHR12001:SF86">
    <property type="entry name" value="GERANYLGERANYL DIPHOSPHATE SYNTHASE"/>
    <property type="match status" value="1"/>
</dbReference>
<keyword evidence="1" id="KW-0479">Metal-binding</keyword>
<protein>
    <submittedName>
        <fullName evidence="4">Polyprenyl synthetase</fullName>
    </submittedName>
</protein>
<dbReference type="InterPro" id="IPR000092">
    <property type="entry name" value="Polyprenyl_synt"/>
</dbReference>
<evidence type="ECO:0000256" key="3">
    <source>
        <dbReference type="RuleBase" id="RU004466"/>
    </source>
</evidence>
<dbReference type="PANTHER" id="PTHR12001">
    <property type="entry name" value="GERANYLGERANYL PYROPHOSPHATE SYNTHASE"/>
    <property type="match status" value="1"/>
</dbReference>
<proteinExistence type="inferred from homology"/>
<dbReference type="Proteomes" id="UP000064249">
    <property type="component" value="Unassembled WGS sequence"/>
</dbReference>
<dbReference type="GO" id="GO:0004659">
    <property type="term" value="F:prenyltransferase activity"/>
    <property type="evidence" value="ECO:0007669"/>
    <property type="project" value="InterPro"/>
</dbReference>
<dbReference type="PROSITE" id="PS00723">
    <property type="entry name" value="POLYPRENYL_SYNTHASE_1"/>
    <property type="match status" value="1"/>
</dbReference>
<dbReference type="CDD" id="cd00685">
    <property type="entry name" value="Trans_IPPS_HT"/>
    <property type="match status" value="1"/>
</dbReference>
<dbReference type="InterPro" id="IPR008949">
    <property type="entry name" value="Isoprenoid_synthase_dom_sf"/>
</dbReference>
<dbReference type="AlphaFoldDB" id="A0A101FZ07"/>
<organism evidence="4 5">
    <name type="scientific">Anaerolinea thermophila</name>
    <dbReference type="NCBI Taxonomy" id="167964"/>
    <lineage>
        <taxon>Bacteria</taxon>
        <taxon>Bacillati</taxon>
        <taxon>Chloroflexota</taxon>
        <taxon>Anaerolineae</taxon>
        <taxon>Anaerolineales</taxon>
        <taxon>Anaerolineaceae</taxon>
        <taxon>Anaerolinea</taxon>
    </lineage>
</organism>
<dbReference type="InterPro" id="IPR033749">
    <property type="entry name" value="Polyprenyl_synt_CS"/>
</dbReference>
<comment type="similarity">
    <text evidence="3">Belongs to the FPP/GGPP synthase family.</text>
</comment>
<dbReference type="Gene3D" id="1.10.600.10">
    <property type="entry name" value="Farnesyl Diphosphate Synthase"/>
    <property type="match status" value="1"/>
</dbReference>
<evidence type="ECO:0000313" key="4">
    <source>
        <dbReference type="EMBL" id="KUK47090.1"/>
    </source>
</evidence>
<dbReference type="PATRIC" id="fig|167964.4.peg.327"/>
<comment type="caution">
    <text evidence="4">The sequence shown here is derived from an EMBL/GenBank/DDBJ whole genome shotgun (WGS) entry which is preliminary data.</text>
</comment>
<gene>
    <name evidence="4" type="ORF">XD73_0036</name>
</gene>
<reference evidence="4 5" key="1">
    <citation type="journal article" date="2015" name="MBio">
        <title>Genome-Resolved Metagenomic Analysis Reveals Roles for Candidate Phyla and Other Microbial Community Members in Biogeochemical Transformations in Oil Reservoirs.</title>
        <authorList>
            <person name="Hu P."/>
            <person name="Tom L."/>
            <person name="Singh A."/>
            <person name="Thomas B.C."/>
            <person name="Baker B.J."/>
            <person name="Piceno Y.M."/>
            <person name="Andersen G.L."/>
            <person name="Banfield J.F."/>
        </authorList>
    </citation>
    <scope>NUCLEOTIDE SEQUENCE [LARGE SCALE GENOMIC DNA]</scope>
    <source>
        <strain evidence="4">46_16</strain>
    </source>
</reference>
<dbReference type="EMBL" id="LGFU01000001">
    <property type="protein sequence ID" value="KUK47090.1"/>
    <property type="molecule type" value="Genomic_DNA"/>
</dbReference>
<dbReference type="SFLD" id="SFLDS00005">
    <property type="entry name" value="Isoprenoid_Synthase_Type_I"/>
    <property type="match status" value="1"/>
</dbReference>
<evidence type="ECO:0000256" key="1">
    <source>
        <dbReference type="ARBA" id="ARBA00022723"/>
    </source>
</evidence>
<evidence type="ECO:0000313" key="5">
    <source>
        <dbReference type="Proteomes" id="UP000064249"/>
    </source>
</evidence>
<dbReference type="Pfam" id="PF00348">
    <property type="entry name" value="polyprenyl_synt"/>
    <property type="match status" value="1"/>
</dbReference>
<sequence length="336" mass="37894">MDLSDYQDLFLPAIEARLISDLHTHLDDAYPELKESIFYHFGITSEKEGGGGKRVRPLLVLLTADILGIDWTSVLPMASAVEMLHNFSLIHDDIEDHSSTRRGRLTVWEKWGIEKAVNIGDVLYSMAMQTIQSPDLPFNAASVSESALIFSRTAFELLQGQQMDMDFEGIATLQTEDYLKMIAGKTGALLAYSCEVSAILRRCTTDIRNHLWAVGMNLGLSFQVYDDWLGIWGEERQTGKPTFNDLLAHKVSYPVLLGLSRSADFRELWLDDQPPSTHKVQRMAELLVKSGIDREVLVKSEEYNNLAISFLEKITGNLDSKNALQDLLKDLVKRKK</sequence>
<evidence type="ECO:0000256" key="2">
    <source>
        <dbReference type="ARBA" id="ARBA00022842"/>
    </source>
</evidence>
<dbReference type="GO" id="GO:0008299">
    <property type="term" value="P:isoprenoid biosynthetic process"/>
    <property type="evidence" value="ECO:0007669"/>
    <property type="project" value="InterPro"/>
</dbReference>
<dbReference type="SFLD" id="SFLDG01017">
    <property type="entry name" value="Polyprenyl_Transferase_Like"/>
    <property type="match status" value="1"/>
</dbReference>
<keyword evidence="3" id="KW-0808">Transferase</keyword>
<name>A0A101FZ07_9CHLR</name>